<evidence type="ECO:0000259" key="1">
    <source>
        <dbReference type="PROSITE" id="PS51819"/>
    </source>
</evidence>
<sequence>MESYPPLIPYLVVRDAAAAIEFYKTALGAMEIVRHQMPESTKITHAHLVISDGSIMLSDDFPEMTGGKSSTPEALGGSPVTIHLQMADVDSFWERAVAGGVTVTMPLADQFWGDRYGQFTDPFGHKWSVGQTKVSLSEEQLKEAARVWFKI</sequence>
<accession>A0A7W8J7U1</accession>
<dbReference type="Proteomes" id="UP000569092">
    <property type="component" value="Unassembled WGS sequence"/>
</dbReference>
<proteinExistence type="predicted"/>
<name>A0A7W8J7U1_9BACT</name>
<dbReference type="Pfam" id="PF00903">
    <property type="entry name" value="Glyoxalase"/>
    <property type="match status" value="1"/>
</dbReference>
<dbReference type="Gene3D" id="3.30.720.120">
    <property type="match status" value="1"/>
</dbReference>
<comment type="caution">
    <text evidence="2">The sequence shown here is derived from an EMBL/GenBank/DDBJ whole genome shotgun (WGS) entry which is preliminary data.</text>
</comment>
<dbReference type="PANTHER" id="PTHR34109:SF1">
    <property type="entry name" value="VOC DOMAIN-CONTAINING PROTEIN"/>
    <property type="match status" value="1"/>
</dbReference>
<gene>
    <name evidence="2" type="ORF">HDF10_002107</name>
</gene>
<dbReference type="AlphaFoldDB" id="A0A7W8J7U1"/>
<dbReference type="PROSITE" id="PS51819">
    <property type="entry name" value="VOC"/>
    <property type="match status" value="1"/>
</dbReference>
<dbReference type="Gene3D" id="3.30.720.110">
    <property type="match status" value="1"/>
</dbReference>
<dbReference type="SUPFAM" id="SSF54593">
    <property type="entry name" value="Glyoxalase/Bleomycin resistance protein/Dihydroxybiphenyl dioxygenase"/>
    <property type="match status" value="1"/>
</dbReference>
<protein>
    <submittedName>
        <fullName evidence="2">PhnB protein</fullName>
    </submittedName>
</protein>
<dbReference type="InterPro" id="IPR029068">
    <property type="entry name" value="Glyas_Bleomycin-R_OHBP_Dase"/>
</dbReference>
<dbReference type="InterPro" id="IPR004360">
    <property type="entry name" value="Glyas_Fos-R_dOase_dom"/>
</dbReference>
<dbReference type="CDD" id="cd07246">
    <property type="entry name" value="VOC_like"/>
    <property type="match status" value="1"/>
</dbReference>
<organism evidence="2 3">
    <name type="scientific">Tunturiibacter lichenicola</name>
    <dbReference type="NCBI Taxonomy" id="2051959"/>
    <lineage>
        <taxon>Bacteria</taxon>
        <taxon>Pseudomonadati</taxon>
        <taxon>Acidobacteriota</taxon>
        <taxon>Terriglobia</taxon>
        <taxon>Terriglobales</taxon>
        <taxon>Acidobacteriaceae</taxon>
        <taxon>Tunturiibacter</taxon>
    </lineage>
</organism>
<reference evidence="2 3" key="1">
    <citation type="submission" date="2020-08" db="EMBL/GenBank/DDBJ databases">
        <title>Genomic Encyclopedia of Type Strains, Phase IV (KMG-V): Genome sequencing to study the core and pangenomes of soil and plant-associated prokaryotes.</title>
        <authorList>
            <person name="Whitman W."/>
        </authorList>
    </citation>
    <scope>NUCLEOTIDE SEQUENCE [LARGE SCALE GENOMIC DNA]</scope>
    <source>
        <strain evidence="2 3">M8US30</strain>
    </source>
</reference>
<feature type="domain" description="VOC" evidence="1">
    <location>
        <begin position="5"/>
        <end position="132"/>
    </location>
</feature>
<evidence type="ECO:0000313" key="2">
    <source>
        <dbReference type="EMBL" id="MBB5344128.1"/>
    </source>
</evidence>
<dbReference type="EMBL" id="JACHDZ010000003">
    <property type="protein sequence ID" value="MBB5344128.1"/>
    <property type="molecule type" value="Genomic_DNA"/>
</dbReference>
<dbReference type="InterPro" id="IPR037523">
    <property type="entry name" value="VOC_core"/>
</dbReference>
<dbReference type="PANTHER" id="PTHR34109">
    <property type="entry name" value="BNAUNNG04460D PROTEIN-RELATED"/>
    <property type="match status" value="1"/>
</dbReference>
<evidence type="ECO:0000313" key="3">
    <source>
        <dbReference type="Proteomes" id="UP000569092"/>
    </source>
</evidence>